<dbReference type="STRING" id="252514.A3224_00770"/>
<dbReference type="Gene3D" id="3.40.33.10">
    <property type="entry name" value="CAP"/>
    <property type="match status" value="1"/>
</dbReference>
<dbReference type="PROSITE" id="PS01010">
    <property type="entry name" value="CRISP_2"/>
    <property type="match status" value="1"/>
</dbReference>
<keyword evidence="4" id="KW-1185">Reference proteome</keyword>
<dbReference type="InterPro" id="IPR001283">
    <property type="entry name" value="CRISP-related"/>
</dbReference>
<dbReference type="InterPro" id="IPR014044">
    <property type="entry name" value="CAP_dom"/>
</dbReference>
<dbReference type="RefSeq" id="WP_067150182.1">
    <property type="nucleotide sequence ID" value="NZ_CP014864.1"/>
</dbReference>
<gene>
    <name evidence="3" type="ORF">A3224_00770</name>
</gene>
<dbReference type="PROSITE" id="PS51257">
    <property type="entry name" value="PROKAR_LIPOPROTEIN"/>
    <property type="match status" value="1"/>
</dbReference>
<dbReference type="GeneID" id="76606577"/>
<dbReference type="OrthoDB" id="9794228at2"/>
<dbReference type="EMBL" id="CP014864">
    <property type="protein sequence ID" value="AMX01305.1"/>
    <property type="molecule type" value="Genomic_DNA"/>
</dbReference>
<dbReference type="InterPro" id="IPR035940">
    <property type="entry name" value="CAP_sf"/>
</dbReference>
<dbReference type="Pfam" id="PF00188">
    <property type="entry name" value="CAP"/>
    <property type="match status" value="1"/>
</dbReference>
<protein>
    <recommendedName>
        <fullName evidence="2">SCP domain-containing protein</fullName>
    </recommendedName>
</protein>
<dbReference type="InterPro" id="IPR018244">
    <property type="entry name" value="Allrgn_V5/Tpx1_CS"/>
</dbReference>
<accession>A0A143HHV8</accession>
<feature type="domain" description="SCP" evidence="2">
    <location>
        <begin position="35"/>
        <end position="207"/>
    </location>
</feature>
<dbReference type="SMART" id="SM00198">
    <property type="entry name" value="SCP"/>
    <property type="match status" value="1"/>
</dbReference>
<dbReference type="CDD" id="cd05380">
    <property type="entry name" value="CAP_euk"/>
    <property type="match status" value="1"/>
</dbReference>
<evidence type="ECO:0000256" key="1">
    <source>
        <dbReference type="SAM" id="SignalP"/>
    </source>
</evidence>
<reference evidence="4" key="1">
    <citation type="submission" date="2016-03" db="EMBL/GenBank/DDBJ databases">
        <authorList>
            <person name="Lee Y.-S."/>
            <person name="Choi Y.-L."/>
        </authorList>
    </citation>
    <scope>NUCLEOTIDE SEQUENCE [LARGE SCALE GENOMIC DNA]</scope>
    <source>
        <strain evidence="4">DAU221</strain>
    </source>
</reference>
<name>A0A143HHV8_MICTH</name>
<evidence type="ECO:0000259" key="2">
    <source>
        <dbReference type="SMART" id="SM00198"/>
    </source>
</evidence>
<keyword evidence="1" id="KW-0732">Signal</keyword>
<feature type="signal peptide" evidence="1">
    <location>
        <begin position="1"/>
        <end position="27"/>
    </location>
</feature>
<evidence type="ECO:0000313" key="3">
    <source>
        <dbReference type="EMBL" id="AMX01305.1"/>
    </source>
</evidence>
<dbReference type="Proteomes" id="UP000076077">
    <property type="component" value="Chromosome"/>
</dbReference>
<dbReference type="AlphaFoldDB" id="A0A143HHV8"/>
<dbReference type="SUPFAM" id="SSF55797">
    <property type="entry name" value="PR-1-like"/>
    <property type="match status" value="1"/>
</dbReference>
<evidence type="ECO:0000313" key="4">
    <source>
        <dbReference type="Proteomes" id="UP000076077"/>
    </source>
</evidence>
<sequence>MKTLPVTQSVIALFVAACLAIAIHGEAAGRDCASADKCKALELHNQVRADLNAGRLPNSPRPRPPVAPLQYDEALARTARNWSAAQCNARLRHNPKRHAQFLANGGSPAYPSVGENIFYHSALLPEEEALAQAVASWAAEARQYRYGPFRDLKTGHYSQLIWNTQDAFDANGNRLPRAVGCGVYHCPSGKFRTIVTCNYAPAGNIRGYPPYRID</sequence>
<proteinExistence type="predicted"/>
<feature type="chain" id="PRO_5007509499" description="SCP domain-containing protein" evidence="1">
    <location>
        <begin position="28"/>
        <end position="214"/>
    </location>
</feature>
<dbReference type="GO" id="GO:0005576">
    <property type="term" value="C:extracellular region"/>
    <property type="evidence" value="ECO:0007669"/>
    <property type="project" value="InterPro"/>
</dbReference>
<organism evidence="3 4">
    <name type="scientific">Microbulbifer thermotolerans</name>
    <dbReference type="NCBI Taxonomy" id="252514"/>
    <lineage>
        <taxon>Bacteria</taxon>
        <taxon>Pseudomonadati</taxon>
        <taxon>Pseudomonadota</taxon>
        <taxon>Gammaproteobacteria</taxon>
        <taxon>Cellvibrionales</taxon>
        <taxon>Microbulbiferaceae</taxon>
        <taxon>Microbulbifer</taxon>
    </lineage>
</organism>
<dbReference type="KEGG" id="mthd:A3224_00770"/>
<dbReference type="PANTHER" id="PTHR10334">
    <property type="entry name" value="CYSTEINE-RICH SECRETORY PROTEIN-RELATED"/>
    <property type="match status" value="1"/>
</dbReference>
<dbReference type="PRINTS" id="PR00837">
    <property type="entry name" value="V5TPXLIKE"/>
</dbReference>